<dbReference type="OrthoDB" id="1121307at2"/>
<dbReference type="Proteomes" id="UP000064893">
    <property type="component" value="Chromosome"/>
</dbReference>
<feature type="chain" id="PRO_5006599603" evidence="1">
    <location>
        <begin position="23"/>
        <end position="146"/>
    </location>
</feature>
<keyword evidence="3" id="KW-1185">Reference proteome</keyword>
<evidence type="ECO:0000313" key="3">
    <source>
        <dbReference type="Proteomes" id="UP000064893"/>
    </source>
</evidence>
<reference evidence="2 3" key="1">
    <citation type="submission" date="2015-11" db="EMBL/GenBank/DDBJ databases">
        <title>Description and complete genome sequence of a novel strain predominating in hypersaline microbial mats and representing a new family of the Bacteriodetes phylum.</title>
        <authorList>
            <person name="Spring S."/>
            <person name="Bunk B."/>
            <person name="Sproer C."/>
            <person name="Klenk H.-P."/>
        </authorList>
    </citation>
    <scope>NUCLEOTIDE SEQUENCE [LARGE SCALE GENOMIC DNA]</scope>
    <source>
        <strain evidence="2 3">L21-Spi-D4</strain>
    </source>
</reference>
<dbReference type="STRING" id="1307839.L21SP5_02508"/>
<accession>A0A0S2I1H0</accession>
<dbReference type="KEGG" id="blq:L21SP5_02508"/>
<feature type="signal peptide" evidence="1">
    <location>
        <begin position="1"/>
        <end position="22"/>
    </location>
</feature>
<dbReference type="AlphaFoldDB" id="A0A0S2I1H0"/>
<sequence length="146" mass="16933" precursor="true">MLNKLALFILFFSLLSLGDVHAQCGNELKREAYQKIKGGTYLKDFRIRFEESSKRNPESDEFTIMLYKGVRYRFVVKNDKSKEGEAIIKLYDDFKIYASSYDEASATHHNIFEFFCQKTQAYYLSGHFKDGDKGCAIIMLGNMGKF</sequence>
<keyword evidence="1" id="KW-0732">Signal</keyword>
<dbReference type="RefSeq" id="WP_057953529.1">
    <property type="nucleotide sequence ID" value="NZ_CP013118.1"/>
</dbReference>
<evidence type="ECO:0000313" key="2">
    <source>
        <dbReference type="EMBL" id="ALO16132.1"/>
    </source>
</evidence>
<dbReference type="EMBL" id="CP013118">
    <property type="protein sequence ID" value="ALO16132.1"/>
    <property type="molecule type" value="Genomic_DNA"/>
</dbReference>
<name>A0A0S2I1H0_9BACT</name>
<evidence type="ECO:0000256" key="1">
    <source>
        <dbReference type="SAM" id="SignalP"/>
    </source>
</evidence>
<organism evidence="2 3">
    <name type="scientific">Salinivirga cyanobacteriivorans</name>
    <dbReference type="NCBI Taxonomy" id="1307839"/>
    <lineage>
        <taxon>Bacteria</taxon>
        <taxon>Pseudomonadati</taxon>
        <taxon>Bacteroidota</taxon>
        <taxon>Bacteroidia</taxon>
        <taxon>Bacteroidales</taxon>
        <taxon>Salinivirgaceae</taxon>
        <taxon>Salinivirga</taxon>
    </lineage>
</organism>
<protein>
    <submittedName>
        <fullName evidence="2">Uncharacterized protein</fullName>
    </submittedName>
</protein>
<proteinExistence type="predicted"/>
<gene>
    <name evidence="2" type="ORF">L21SP5_02508</name>
</gene>